<dbReference type="Proteomes" id="UP000193560">
    <property type="component" value="Unassembled WGS sequence"/>
</dbReference>
<dbReference type="AlphaFoldDB" id="A0A1X2HXA3"/>
<feature type="compositionally biased region" description="Pro residues" evidence="1">
    <location>
        <begin position="144"/>
        <end position="163"/>
    </location>
</feature>
<name>A0A1X2HXA3_9FUNG</name>
<sequence>MPPFLTVSDNMNGNEINNQYDYPLKVAVTDGLMEQTYKIRGRVMATKSTGGQFYTIMQIGDLIYEVDKMHKKKDNGRIEKLRLRWENENPPNTPSSSNPPPPPSLSKETLLEPSPASTPTTSTQSIPLHPPSLLKERTLEPHSPSAPPPPPSLSKKAIPPPTPSKQKRSSRATTKKFLRRKKVSERILAQNKKRRIIR</sequence>
<gene>
    <name evidence="2" type="ORF">BCR42DRAFT_398736</name>
</gene>
<feature type="compositionally biased region" description="Pro residues" evidence="1">
    <location>
        <begin position="91"/>
        <end position="104"/>
    </location>
</feature>
<organism evidence="2 3">
    <name type="scientific">Absidia repens</name>
    <dbReference type="NCBI Taxonomy" id="90262"/>
    <lineage>
        <taxon>Eukaryota</taxon>
        <taxon>Fungi</taxon>
        <taxon>Fungi incertae sedis</taxon>
        <taxon>Mucoromycota</taxon>
        <taxon>Mucoromycotina</taxon>
        <taxon>Mucoromycetes</taxon>
        <taxon>Mucorales</taxon>
        <taxon>Cunninghamellaceae</taxon>
        <taxon>Absidia</taxon>
    </lineage>
</organism>
<feature type="region of interest" description="Disordered" evidence="1">
    <location>
        <begin position="84"/>
        <end position="198"/>
    </location>
</feature>
<comment type="caution">
    <text evidence="2">The sequence shown here is derived from an EMBL/GenBank/DDBJ whole genome shotgun (WGS) entry which is preliminary data.</text>
</comment>
<feature type="compositionally biased region" description="Low complexity" evidence="1">
    <location>
        <begin position="105"/>
        <end position="127"/>
    </location>
</feature>
<evidence type="ECO:0000256" key="1">
    <source>
        <dbReference type="SAM" id="MobiDB-lite"/>
    </source>
</evidence>
<dbReference type="EMBL" id="MCGE01000052">
    <property type="protein sequence ID" value="ORZ04241.1"/>
    <property type="molecule type" value="Genomic_DNA"/>
</dbReference>
<feature type="compositionally biased region" description="Basic residues" evidence="1">
    <location>
        <begin position="165"/>
        <end position="183"/>
    </location>
</feature>
<evidence type="ECO:0000313" key="2">
    <source>
        <dbReference type="EMBL" id="ORZ04241.1"/>
    </source>
</evidence>
<proteinExistence type="predicted"/>
<accession>A0A1X2HXA3</accession>
<keyword evidence="3" id="KW-1185">Reference proteome</keyword>
<evidence type="ECO:0000313" key="3">
    <source>
        <dbReference type="Proteomes" id="UP000193560"/>
    </source>
</evidence>
<protein>
    <submittedName>
        <fullName evidence="2">Uncharacterized protein</fullName>
    </submittedName>
</protein>
<reference evidence="2 3" key="1">
    <citation type="submission" date="2016-07" db="EMBL/GenBank/DDBJ databases">
        <title>Pervasive Adenine N6-methylation of Active Genes in Fungi.</title>
        <authorList>
            <consortium name="DOE Joint Genome Institute"/>
            <person name="Mondo S.J."/>
            <person name="Dannebaum R.O."/>
            <person name="Kuo R.C."/>
            <person name="Labutti K."/>
            <person name="Haridas S."/>
            <person name="Kuo A."/>
            <person name="Salamov A."/>
            <person name="Ahrendt S.R."/>
            <person name="Lipzen A."/>
            <person name="Sullivan W."/>
            <person name="Andreopoulos W.B."/>
            <person name="Clum A."/>
            <person name="Lindquist E."/>
            <person name="Daum C."/>
            <person name="Ramamoorthy G.K."/>
            <person name="Gryganskyi A."/>
            <person name="Culley D."/>
            <person name="Magnuson J.K."/>
            <person name="James T.Y."/>
            <person name="O'Malley M.A."/>
            <person name="Stajich J.E."/>
            <person name="Spatafora J.W."/>
            <person name="Visel A."/>
            <person name="Grigoriev I.V."/>
        </authorList>
    </citation>
    <scope>NUCLEOTIDE SEQUENCE [LARGE SCALE GENOMIC DNA]</scope>
    <source>
        <strain evidence="2 3">NRRL 1336</strain>
    </source>
</reference>